<dbReference type="Proteomes" id="UP000315017">
    <property type="component" value="Chromosome"/>
</dbReference>
<reference evidence="2 3" key="1">
    <citation type="submission" date="2019-02" db="EMBL/GenBank/DDBJ databases">
        <title>Deep-cultivation of Planctomycetes and their phenomic and genomic characterization uncovers novel biology.</title>
        <authorList>
            <person name="Wiegand S."/>
            <person name="Jogler M."/>
            <person name="Boedeker C."/>
            <person name="Pinto D."/>
            <person name="Vollmers J."/>
            <person name="Rivas-Marin E."/>
            <person name="Kohn T."/>
            <person name="Peeters S.H."/>
            <person name="Heuer A."/>
            <person name="Rast P."/>
            <person name="Oberbeckmann S."/>
            <person name="Bunk B."/>
            <person name="Jeske O."/>
            <person name="Meyerdierks A."/>
            <person name="Storesund J.E."/>
            <person name="Kallscheuer N."/>
            <person name="Luecker S."/>
            <person name="Lage O.M."/>
            <person name="Pohl T."/>
            <person name="Merkel B.J."/>
            <person name="Hornburger P."/>
            <person name="Mueller R.-W."/>
            <person name="Bruemmer F."/>
            <person name="Labrenz M."/>
            <person name="Spormann A.M."/>
            <person name="Op den Camp H."/>
            <person name="Overmann J."/>
            <person name="Amann R."/>
            <person name="Jetten M.S.M."/>
            <person name="Mascher T."/>
            <person name="Medema M.H."/>
            <person name="Devos D.P."/>
            <person name="Kaster A.-K."/>
            <person name="Ovreas L."/>
            <person name="Rohde M."/>
            <person name="Galperin M.Y."/>
            <person name="Jogler C."/>
        </authorList>
    </citation>
    <scope>NUCLEOTIDE SEQUENCE [LARGE SCALE GENOMIC DNA]</scope>
    <source>
        <strain evidence="2 3">ETA_A8</strain>
    </source>
</reference>
<dbReference type="PROSITE" id="PS51257">
    <property type="entry name" value="PROKAR_LIPOPROTEIN"/>
    <property type="match status" value="1"/>
</dbReference>
<sequence length="432" mass="49253" precursor="true">MAQLSNKTPCSLCWLVVACLGLAFVDASSAQQPAWPGNLGSSAAYDDLSVIHEPTGAFPEQLPSMPAYGESTEYHPDHLGLPTDPMGEDAYSYYANGKARAYYYNDQRIEFTGLEATFLVEGVVNAGVQRQCGDWLYQFDTELFLNQRFERNIYQESPWRWSYAHNFDIDQFQISQLRLAAAWGDWRATVGKFQTPFGRFYYPLYRNNFDDSPFIRSEAILYRETGALLEYKPAGWDIAVALTNGGLEGDTNSSKALVARVGNDFGWLATGASVKIQDGVGSEDQKLYNGHVGLDAMVRNERWSLSGEVIYDQYGMRRPYPLDNIFWGRSLYYRDVNKGPWEPMYGMGYYVNLQYTGPKWTLVANIGQYFPEQIGIRQQDQTNTRSLIKASRHWTPMVETYLMMMNETTLNDAWGNEPRVGLYYVFGCQFNM</sequence>
<accession>A0A517YAZ6</accession>
<gene>
    <name evidence="2" type="ORF">ETAA8_24190</name>
</gene>
<keyword evidence="3" id="KW-1185">Reference proteome</keyword>
<proteinExistence type="predicted"/>
<protein>
    <recommendedName>
        <fullName evidence="4">Phosphate-selective porin O and P</fullName>
    </recommendedName>
</protein>
<keyword evidence="1" id="KW-0732">Signal</keyword>
<feature type="signal peptide" evidence="1">
    <location>
        <begin position="1"/>
        <end position="30"/>
    </location>
</feature>
<name>A0A517YAZ6_9BACT</name>
<dbReference type="AlphaFoldDB" id="A0A517YAZ6"/>
<evidence type="ECO:0008006" key="4">
    <source>
        <dbReference type="Google" id="ProtNLM"/>
    </source>
</evidence>
<feature type="chain" id="PRO_5022132531" description="Phosphate-selective porin O and P" evidence="1">
    <location>
        <begin position="31"/>
        <end position="432"/>
    </location>
</feature>
<dbReference type="KEGG" id="aagg:ETAA8_24190"/>
<dbReference type="EMBL" id="CP036274">
    <property type="protein sequence ID" value="QDU27332.1"/>
    <property type="molecule type" value="Genomic_DNA"/>
</dbReference>
<evidence type="ECO:0000313" key="2">
    <source>
        <dbReference type="EMBL" id="QDU27332.1"/>
    </source>
</evidence>
<evidence type="ECO:0000256" key="1">
    <source>
        <dbReference type="SAM" id="SignalP"/>
    </source>
</evidence>
<evidence type="ECO:0000313" key="3">
    <source>
        <dbReference type="Proteomes" id="UP000315017"/>
    </source>
</evidence>
<organism evidence="2 3">
    <name type="scientific">Anatilimnocola aggregata</name>
    <dbReference type="NCBI Taxonomy" id="2528021"/>
    <lineage>
        <taxon>Bacteria</taxon>
        <taxon>Pseudomonadati</taxon>
        <taxon>Planctomycetota</taxon>
        <taxon>Planctomycetia</taxon>
        <taxon>Pirellulales</taxon>
        <taxon>Pirellulaceae</taxon>
        <taxon>Anatilimnocola</taxon>
    </lineage>
</organism>
<dbReference type="SUPFAM" id="SSF56935">
    <property type="entry name" value="Porins"/>
    <property type="match status" value="1"/>
</dbReference>